<accession>A0A672JBM7</accession>
<reference evidence="2" key="2">
    <citation type="submission" date="2025-08" db="UniProtKB">
        <authorList>
            <consortium name="Ensembl"/>
        </authorList>
    </citation>
    <scope>IDENTIFICATION</scope>
</reference>
<dbReference type="FunCoup" id="A0A672JBM7">
    <property type="interactions" value="106"/>
</dbReference>
<sequence length="266" mass="29113">MFAVTLHLISSLRTEAWRRWRRGAADAHRERCADLSAPWLHNTRQVSGDDGTLLRVRVRPFSPGASRGLVFPEKPLFNFIRRIYRCCQDRVTCRSVRGIQGRMRGDVEFILSGEILSLTVRRAELHLQLSNPQRLDVHPVLPVMTKHSLPTKYTLGSRGGVVELRVDLLHLIQALQEAGGGAGRAPSLASMRQTAFFSDGNAPGERPSSEALQDADGNGAADALPALDLDLGLVLVLGCSQAGLGVPCTAGGVELLHTPFMTLYYR</sequence>
<dbReference type="AlphaFoldDB" id="A0A672JBM7"/>
<name>A0A672JBM7_SALFA</name>
<evidence type="ECO:0000313" key="3">
    <source>
        <dbReference type="Proteomes" id="UP000472267"/>
    </source>
</evidence>
<feature type="region of interest" description="Disordered" evidence="1">
    <location>
        <begin position="198"/>
        <end position="217"/>
    </location>
</feature>
<protein>
    <submittedName>
        <fullName evidence="2">Uncharacterized protein</fullName>
    </submittedName>
</protein>
<proteinExistence type="predicted"/>
<dbReference type="Ensembl" id="ENSSFAT00005053218.1">
    <property type="protein sequence ID" value="ENSSFAP00005051571.1"/>
    <property type="gene ID" value="ENSSFAG00005024772.1"/>
</dbReference>
<reference evidence="2" key="1">
    <citation type="submission" date="2019-06" db="EMBL/GenBank/DDBJ databases">
        <authorList>
            <consortium name="Wellcome Sanger Institute Data Sharing"/>
        </authorList>
    </citation>
    <scope>NUCLEOTIDE SEQUENCE [LARGE SCALE GENOMIC DNA]</scope>
</reference>
<evidence type="ECO:0000256" key="1">
    <source>
        <dbReference type="SAM" id="MobiDB-lite"/>
    </source>
</evidence>
<organism evidence="2 3">
    <name type="scientific">Salarias fasciatus</name>
    <name type="common">Jewelled blenny</name>
    <name type="synonym">Blennius fasciatus</name>
    <dbReference type="NCBI Taxonomy" id="181472"/>
    <lineage>
        <taxon>Eukaryota</taxon>
        <taxon>Metazoa</taxon>
        <taxon>Chordata</taxon>
        <taxon>Craniata</taxon>
        <taxon>Vertebrata</taxon>
        <taxon>Euteleostomi</taxon>
        <taxon>Actinopterygii</taxon>
        <taxon>Neopterygii</taxon>
        <taxon>Teleostei</taxon>
        <taxon>Neoteleostei</taxon>
        <taxon>Acanthomorphata</taxon>
        <taxon>Ovalentaria</taxon>
        <taxon>Blenniimorphae</taxon>
        <taxon>Blenniiformes</taxon>
        <taxon>Blennioidei</taxon>
        <taxon>Blenniidae</taxon>
        <taxon>Salariinae</taxon>
        <taxon>Salarias</taxon>
    </lineage>
</organism>
<keyword evidence="3" id="KW-1185">Reference proteome</keyword>
<dbReference type="OMA" id="IRRVYRC"/>
<evidence type="ECO:0000313" key="2">
    <source>
        <dbReference type="Ensembl" id="ENSSFAP00005051571.1"/>
    </source>
</evidence>
<reference evidence="2" key="3">
    <citation type="submission" date="2025-09" db="UniProtKB">
        <authorList>
            <consortium name="Ensembl"/>
        </authorList>
    </citation>
    <scope>IDENTIFICATION</scope>
</reference>
<dbReference type="Proteomes" id="UP000472267">
    <property type="component" value="Chromosome 12"/>
</dbReference>
<dbReference type="InParanoid" id="A0A672JBM7"/>